<keyword evidence="5" id="KW-0443">Lipid metabolism</keyword>
<dbReference type="PANTHER" id="PTHR21212">
    <property type="entry name" value="BERNARDINELLI-SEIP CONGENITAL LIPODYSTROPHY 2 HOMOLOG BSCL2 PROTEIN"/>
    <property type="match status" value="1"/>
</dbReference>
<organism evidence="8 9">
    <name type="scientific">Rhamnella rubrinervis</name>
    <dbReference type="NCBI Taxonomy" id="2594499"/>
    <lineage>
        <taxon>Eukaryota</taxon>
        <taxon>Viridiplantae</taxon>
        <taxon>Streptophyta</taxon>
        <taxon>Embryophyta</taxon>
        <taxon>Tracheophyta</taxon>
        <taxon>Spermatophyta</taxon>
        <taxon>Magnoliopsida</taxon>
        <taxon>eudicotyledons</taxon>
        <taxon>Gunneridae</taxon>
        <taxon>Pentapetalae</taxon>
        <taxon>rosids</taxon>
        <taxon>fabids</taxon>
        <taxon>Rosales</taxon>
        <taxon>Rhamnaceae</taxon>
        <taxon>rhamnoid group</taxon>
        <taxon>Rhamneae</taxon>
        <taxon>Rhamnella</taxon>
    </lineage>
</organism>
<dbReference type="GO" id="GO:0006629">
    <property type="term" value="P:lipid metabolic process"/>
    <property type="evidence" value="ECO:0007669"/>
    <property type="project" value="UniProtKB-KW"/>
</dbReference>
<evidence type="ECO:0000256" key="3">
    <source>
        <dbReference type="ARBA" id="ARBA00022824"/>
    </source>
</evidence>
<sequence length="400" mass="45220">MEDSRICENDLIGKANHGFDPNRNENSQRLFDVVKCSMLKLVLAGADKLVRDRRKMKSHLSLANGIALQEYHFTSTEGEEVRGENAFEEKVDRVQTCLQENQRVCVKSGNTMLSSSKDYLNRPHVVNSHSRNYNQFPVNYLTFSAVMLMKIIGFQLSLFISSFTFPLRVTYVCIMSLLFPLQTIRQIRVHLMKKLLRMWGVTHLTVTSAVSKRVKAQKSLAVRIGFAFFKSIYVFSMLFWLRASGFVLGGFMMRHLVEKPIQIRERLNFNYSKTSPVAFAPIIPSGAVNPSTLLSKDNAEAGKHNSGRIIPYNHKLQVTVSLTVPESEHNMKLGIFQVTDEFLSANGNVTASSSHPCMLKFKSLPIRFAETLIKSAPLIAGFQSESQVLHIQMTEFTEGL</sequence>
<evidence type="ECO:0000256" key="1">
    <source>
        <dbReference type="ARBA" id="ARBA00004477"/>
    </source>
</evidence>
<keyword evidence="3" id="KW-0256">Endoplasmic reticulum</keyword>
<evidence type="ECO:0000256" key="4">
    <source>
        <dbReference type="ARBA" id="ARBA00022989"/>
    </source>
</evidence>
<dbReference type="Proteomes" id="UP000796880">
    <property type="component" value="Unassembled WGS sequence"/>
</dbReference>
<evidence type="ECO:0000256" key="5">
    <source>
        <dbReference type="ARBA" id="ARBA00023098"/>
    </source>
</evidence>
<evidence type="ECO:0000256" key="6">
    <source>
        <dbReference type="ARBA" id="ARBA00023136"/>
    </source>
</evidence>
<comment type="subcellular location">
    <subcellularLocation>
        <location evidence="1">Endoplasmic reticulum membrane</location>
        <topology evidence="1">Multi-pass membrane protein</topology>
    </subcellularLocation>
</comment>
<comment type="caution">
    <text evidence="8">The sequence shown here is derived from an EMBL/GenBank/DDBJ whole genome shotgun (WGS) entry which is preliminary data.</text>
</comment>
<keyword evidence="6 7" id="KW-0472">Membrane</keyword>
<dbReference type="AlphaFoldDB" id="A0A8K0GYH4"/>
<dbReference type="GO" id="GO:0005789">
    <property type="term" value="C:endoplasmic reticulum membrane"/>
    <property type="evidence" value="ECO:0007669"/>
    <property type="project" value="UniProtKB-SubCell"/>
</dbReference>
<reference evidence="8" key="1">
    <citation type="submission" date="2020-03" db="EMBL/GenBank/DDBJ databases">
        <title>A high-quality chromosome-level genome assembly of a woody plant with both climbing and erect habits, Rhamnella rubrinervis.</title>
        <authorList>
            <person name="Lu Z."/>
            <person name="Yang Y."/>
            <person name="Zhu X."/>
            <person name="Sun Y."/>
        </authorList>
    </citation>
    <scope>NUCLEOTIDE SEQUENCE</scope>
    <source>
        <strain evidence="8">BYM</strain>
        <tissue evidence="8">Leaf</tissue>
    </source>
</reference>
<evidence type="ECO:0000313" key="8">
    <source>
        <dbReference type="EMBL" id="KAF3442367.1"/>
    </source>
</evidence>
<evidence type="ECO:0000313" key="9">
    <source>
        <dbReference type="Proteomes" id="UP000796880"/>
    </source>
</evidence>
<evidence type="ECO:0000256" key="2">
    <source>
        <dbReference type="ARBA" id="ARBA00022692"/>
    </source>
</evidence>
<proteinExistence type="predicted"/>
<dbReference type="Pfam" id="PF06775">
    <property type="entry name" value="Seipin"/>
    <property type="match status" value="1"/>
</dbReference>
<protein>
    <submittedName>
        <fullName evidence="8">Uncharacterized protein</fullName>
    </submittedName>
</protein>
<keyword evidence="4 7" id="KW-1133">Transmembrane helix</keyword>
<dbReference type="GO" id="GO:0140042">
    <property type="term" value="P:lipid droplet formation"/>
    <property type="evidence" value="ECO:0007669"/>
    <property type="project" value="UniProtKB-ARBA"/>
</dbReference>
<dbReference type="InterPro" id="IPR009617">
    <property type="entry name" value="Seipin"/>
</dbReference>
<dbReference type="OrthoDB" id="3990054at2759"/>
<keyword evidence="9" id="KW-1185">Reference proteome</keyword>
<keyword evidence="2 7" id="KW-0812">Transmembrane</keyword>
<name>A0A8K0GYH4_9ROSA</name>
<feature type="transmembrane region" description="Helical" evidence="7">
    <location>
        <begin position="165"/>
        <end position="184"/>
    </location>
</feature>
<dbReference type="EMBL" id="VOIH02000007">
    <property type="protein sequence ID" value="KAF3442367.1"/>
    <property type="molecule type" value="Genomic_DNA"/>
</dbReference>
<gene>
    <name evidence="8" type="ORF">FNV43_RR16283</name>
</gene>
<feature type="transmembrane region" description="Helical" evidence="7">
    <location>
        <begin position="220"/>
        <end position="241"/>
    </location>
</feature>
<dbReference type="PANTHER" id="PTHR21212:SF6">
    <property type="entry name" value="SEIPIN-2-LIKE"/>
    <property type="match status" value="1"/>
</dbReference>
<feature type="transmembrane region" description="Helical" evidence="7">
    <location>
        <begin position="138"/>
        <end position="159"/>
    </location>
</feature>
<dbReference type="CDD" id="cd23995">
    <property type="entry name" value="Seipin_BSCL2_like"/>
    <property type="match status" value="1"/>
</dbReference>
<accession>A0A8K0GYH4</accession>
<evidence type="ECO:0000256" key="7">
    <source>
        <dbReference type="SAM" id="Phobius"/>
    </source>
</evidence>